<dbReference type="InterPro" id="IPR050109">
    <property type="entry name" value="HTH-type_TetR-like_transc_reg"/>
</dbReference>
<dbReference type="Proteomes" id="UP000431080">
    <property type="component" value="Unassembled WGS sequence"/>
</dbReference>
<evidence type="ECO:0000256" key="5">
    <source>
        <dbReference type="SAM" id="MobiDB-lite"/>
    </source>
</evidence>
<gene>
    <name evidence="7" type="ORF">GE115_03220</name>
</gene>
<feature type="domain" description="HTH tetR-type" evidence="6">
    <location>
        <begin position="37"/>
        <end position="96"/>
    </location>
</feature>
<keyword evidence="2 4" id="KW-0238">DNA-binding</keyword>
<proteinExistence type="predicted"/>
<dbReference type="InterPro" id="IPR009057">
    <property type="entry name" value="Homeodomain-like_sf"/>
</dbReference>
<comment type="caution">
    <text evidence="7">The sequence shown here is derived from an EMBL/GenBank/DDBJ whole genome shotgun (WGS) entry which is preliminary data.</text>
</comment>
<evidence type="ECO:0000256" key="1">
    <source>
        <dbReference type="ARBA" id="ARBA00023015"/>
    </source>
</evidence>
<accession>A0A6I2F3B5</accession>
<dbReference type="PANTHER" id="PTHR30055">
    <property type="entry name" value="HTH-TYPE TRANSCRIPTIONAL REGULATOR RUTR"/>
    <property type="match status" value="1"/>
</dbReference>
<dbReference type="AlphaFoldDB" id="A0A6I2F3B5"/>
<dbReference type="InterPro" id="IPR001647">
    <property type="entry name" value="HTH_TetR"/>
</dbReference>
<feature type="compositionally biased region" description="Polar residues" evidence="5">
    <location>
        <begin position="1"/>
        <end position="15"/>
    </location>
</feature>
<keyword evidence="3" id="KW-0804">Transcription</keyword>
<keyword evidence="8" id="KW-1185">Reference proteome</keyword>
<reference evidence="7 8" key="1">
    <citation type="submission" date="2019-10" db="EMBL/GenBank/DDBJ databases">
        <authorList>
            <person name="Nie G."/>
            <person name="Ming H."/>
            <person name="Yi B."/>
        </authorList>
    </citation>
    <scope>NUCLEOTIDE SEQUENCE [LARGE SCALE GENOMIC DNA]</scope>
    <source>
        <strain evidence="7 8">CFH 90414</strain>
    </source>
</reference>
<dbReference type="SUPFAM" id="SSF46689">
    <property type="entry name" value="Homeodomain-like"/>
    <property type="match status" value="1"/>
</dbReference>
<sequence length="214" mass="23068">MSAIHRTTLSGSTLTPVPESRKGIGTRKPNRGPSAGPGNRRALIAAAREVFAADGLQAPFSSIAKRAGVGQGSLYRHFPDRLSIAVAVFDENIDELEASVDRPEATLDDLFDAIIEQAAVSTALIDLIWENRHDARVAHFTQRLARLAESLLDREIASGRVGDHVHTSDVLLVVTMLADLTARTDAADRRTDARRARALIDLAFEPRSGAAGEE</sequence>
<dbReference type="PRINTS" id="PR00455">
    <property type="entry name" value="HTHTETR"/>
</dbReference>
<dbReference type="PROSITE" id="PS50977">
    <property type="entry name" value="HTH_TETR_2"/>
    <property type="match status" value="1"/>
</dbReference>
<organism evidence="7 8">
    <name type="scientific">Agromyces agglutinans</name>
    <dbReference type="NCBI Taxonomy" id="2662258"/>
    <lineage>
        <taxon>Bacteria</taxon>
        <taxon>Bacillati</taxon>
        <taxon>Actinomycetota</taxon>
        <taxon>Actinomycetes</taxon>
        <taxon>Micrococcales</taxon>
        <taxon>Microbacteriaceae</taxon>
        <taxon>Agromyces</taxon>
    </lineage>
</organism>
<feature type="region of interest" description="Disordered" evidence="5">
    <location>
        <begin position="1"/>
        <end position="39"/>
    </location>
</feature>
<evidence type="ECO:0000313" key="8">
    <source>
        <dbReference type="Proteomes" id="UP000431080"/>
    </source>
</evidence>
<dbReference type="EMBL" id="WJIF01000002">
    <property type="protein sequence ID" value="MRG58884.1"/>
    <property type="molecule type" value="Genomic_DNA"/>
</dbReference>
<keyword evidence="1" id="KW-0805">Transcription regulation</keyword>
<evidence type="ECO:0000259" key="6">
    <source>
        <dbReference type="PROSITE" id="PS50977"/>
    </source>
</evidence>
<dbReference type="GO" id="GO:0003700">
    <property type="term" value="F:DNA-binding transcription factor activity"/>
    <property type="evidence" value="ECO:0007669"/>
    <property type="project" value="TreeGrafter"/>
</dbReference>
<evidence type="ECO:0000256" key="3">
    <source>
        <dbReference type="ARBA" id="ARBA00023163"/>
    </source>
</evidence>
<evidence type="ECO:0000256" key="4">
    <source>
        <dbReference type="PROSITE-ProRule" id="PRU00335"/>
    </source>
</evidence>
<dbReference type="Pfam" id="PF00440">
    <property type="entry name" value="TetR_N"/>
    <property type="match status" value="1"/>
</dbReference>
<evidence type="ECO:0000256" key="2">
    <source>
        <dbReference type="ARBA" id="ARBA00023125"/>
    </source>
</evidence>
<protein>
    <submittedName>
        <fullName evidence="7">TetR family transcriptional regulator</fullName>
    </submittedName>
</protein>
<dbReference type="Gene3D" id="1.10.357.10">
    <property type="entry name" value="Tetracycline Repressor, domain 2"/>
    <property type="match status" value="1"/>
</dbReference>
<dbReference type="GO" id="GO:0000976">
    <property type="term" value="F:transcription cis-regulatory region binding"/>
    <property type="evidence" value="ECO:0007669"/>
    <property type="project" value="TreeGrafter"/>
</dbReference>
<name>A0A6I2F3B5_9MICO</name>
<feature type="DNA-binding region" description="H-T-H motif" evidence="4">
    <location>
        <begin position="59"/>
        <end position="78"/>
    </location>
</feature>
<dbReference type="PANTHER" id="PTHR30055:SF234">
    <property type="entry name" value="HTH-TYPE TRANSCRIPTIONAL REGULATOR BETI"/>
    <property type="match status" value="1"/>
</dbReference>
<evidence type="ECO:0000313" key="7">
    <source>
        <dbReference type="EMBL" id="MRG58884.1"/>
    </source>
</evidence>